<sequence>MADAPAPPAAMAPLLAGGGARPTPAAVADQLRALVTHAQAHHQATRRFLVERAKDAVAAVMRSLAELHEISTMVGDTAAVVPGLHDFADVLRVIDTRSHAVLDELKTRWNAAADAAASAEDEEADRKRYRGKTAHVAYLFPPLPHRDRNL</sequence>
<dbReference type="VEuPathDB" id="FungiDB:AMAG_17361"/>
<dbReference type="AlphaFoldDB" id="A0A0L0TE63"/>
<dbReference type="Proteomes" id="UP000054350">
    <property type="component" value="Unassembled WGS sequence"/>
</dbReference>
<reference evidence="2" key="2">
    <citation type="submission" date="2009-11" db="EMBL/GenBank/DDBJ databases">
        <title>The Genome Sequence of Allomyces macrogynus strain ATCC 38327.</title>
        <authorList>
            <consortium name="The Broad Institute Genome Sequencing Platform"/>
            <person name="Russ C."/>
            <person name="Cuomo C."/>
            <person name="Shea T."/>
            <person name="Young S.K."/>
            <person name="Zeng Q."/>
            <person name="Koehrsen M."/>
            <person name="Haas B."/>
            <person name="Borodovsky M."/>
            <person name="Guigo R."/>
            <person name="Alvarado L."/>
            <person name="Berlin A."/>
            <person name="Borenstein D."/>
            <person name="Chen Z."/>
            <person name="Engels R."/>
            <person name="Freedman E."/>
            <person name="Gellesch M."/>
            <person name="Goldberg J."/>
            <person name="Griggs A."/>
            <person name="Gujja S."/>
            <person name="Heiman D."/>
            <person name="Hepburn T."/>
            <person name="Howarth C."/>
            <person name="Jen D."/>
            <person name="Larson L."/>
            <person name="Lewis B."/>
            <person name="Mehta T."/>
            <person name="Park D."/>
            <person name="Pearson M."/>
            <person name="Roberts A."/>
            <person name="Saif S."/>
            <person name="Shenoy N."/>
            <person name="Sisk P."/>
            <person name="Stolte C."/>
            <person name="Sykes S."/>
            <person name="Walk T."/>
            <person name="White J."/>
            <person name="Yandava C."/>
            <person name="Burger G."/>
            <person name="Gray M.W."/>
            <person name="Holland P.W.H."/>
            <person name="King N."/>
            <person name="Lang F.B.F."/>
            <person name="Roger A.J."/>
            <person name="Ruiz-Trillo I."/>
            <person name="Lander E."/>
            <person name="Nusbaum C."/>
        </authorList>
    </citation>
    <scope>NUCLEOTIDE SEQUENCE [LARGE SCALE GENOMIC DNA]</scope>
    <source>
        <strain evidence="2">ATCC 38327</strain>
    </source>
</reference>
<reference evidence="1 2" key="1">
    <citation type="submission" date="2009-11" db="EMBL/GenBank/DDBJ databases">
        <title>Annotation of Allomyces macrogynus ATCC 38327.</title>
        <authorList>
            <consortium name="The Broad Institute Genome Sequencing Platform"/>
            <person name="Russ C."/>
            <person name="Cuomo C."/>
            <person name="Burger G."/>
            <person name="Gray M.W."/>
            <person name="Holland P.W.H."/>
            <person name="King N."/>
            <person name="Lang F.B.F."/>
            <person name="Roger A.J."/>
            <person name="Ruiz-Trillo I."/>
            <person name="Young S.K."/>
            <person name="Zeng Q."/>
            <person name="Gargeya S."/>
            <person name="Fitzgerald M."/>
            <person name="Haas B."/>
            <person name="Abouelleil A."/>
            <person name="Alvarado L."/>
            <person name="Arachchi H.M."/>
            <person name="Berlin A."/>
            <person name="Chapman S.B."/>
            <person name="Gearin G."/>
            <person name="Goldberg J."/>
            <person name="Griggs A."/>
            <person name="Gujja S."/>
            <person name="Hansen M."/>
            <person name="Heiman D."/>
            <person name="Howarth C."/>
            <person name="Larimer J."/>
            <person name="Lui A."/>
            <person name="MacDonald P.J.P."/>
            <person name="McCowen C."/>
            <person name="Montmayeur A."/>
            <person name="Murphy C."/>
            <person name="Neiman D."/>
            <person name="Pearson M."/>
            <person name="Priest M."/>
            <person name="Roberts A."/>
            <person name="Saif S."/>
            <person name="Shea T."/>
            <person name="Sisk P."/>
            <person name="Stolte C."/>
            <person name="Sykes S."/>
            <person name="Wortman J."/>
            <person name="Nusbaum C."/>
            <person name="Birren B."/>
        </authorList>
    </citation>
    <scope>NUCLEOTIDE SEQUENCE [LARGE SCALE GENOMIC DNA]</scope>
    <source>
        <strain evidence="1 2">ATCC 38327</strain>
    </source>
</reference>
<evidence type="ECO:0000313" key="2">
    <source>
        <dbReference type="Proteomes" id="UP000054350"/>
    </source>
</evidence>
<proteinExistence type="predicted"/>
<dbReference type="OrthoDB" id="5595399at2759"/>
<gene>
    <name evidence="1" type="ORF">AMAG_17361</name>
</gene>
<name>A0A0L0TE63_ALLM3</name>
<accession>A0A0L0TE63</accession>
<keyword evidence="2" id="KW-1185">Reference proteome</keyword>
<evidence type="ECO:0000313" key="1">
    <source>
        <dbReference type="EMBL" id="KNE73163.1"/>
    </source>
</evidence>
<dbReference type="EMBL" id="GG745389">
    <property type="protein sequence ID" value="KNE73163.1"/>
    <property type="molecule type" value="Genomic_DNA"/>
</dbReference>
<organism evidence="1 2">
    <name type="scientific">Allomyces macrogynus (strain ATCC 38327)</name>
    <name type="common">Allomyces javanicus var. macrogynus</name>
    <dbReference type="NCBI Taxonomy" id="578462"/>
    <lineage>
        <taxon>Eukaryota</taxon>
        <taxon>Fungi</taxon>
        <taxon>Fungi incertae sedis</taxon>
        <taxon>Blastocladiomycota</taxon>
        <taxon>Blastocladiomycetes</taxon>
        <taxon>Blastocladiales</taxon>
        <taxon>Blastocladiaceae</taxon>
        <taxon>Allomyces</taxon>
    </lineage>
</organism>
<protein>
    <submittedName>
        <fullName evidence="1">Uncharacterized protein</fullName>
    </submittedName>
</protein>